<dbReference type="Gene3D" id="3.30.450.20">
    <property type="entry name" value="PAS domain"/>
    <property type="match status" value="2"/>
</dbReference>
<dbReference type="Pfam" id="PF13426">
    <property type="entry name" value="PAS_9"/>
    <property type="match status" value="1"/>
</dbReference>
<evidence type="ECO:0000313" key="7">
    <source>
        <dbReference type="Proteomes" id="UP000830055"/>
    </source>
</evidence>
<comment type="catalytic activity">
    <reaction evidence="1">
        <text>ATP + protein L-histidine = ADP + protein N-phospho-L-histidine.</text>
        <dbReference type="EC" id="2.7.13.3"/>
    </reaction>
</comment>
<organism evidence="6 7">
    <name type="scientific">Desulfofustis limnaeus</name>
    <dbReference type="NCBI Taxonomy" id="2740163"/>
    <lineage>
        <taxon>Bacteria</taxon>
        <taxon>Pseudomonadati</taxon>
        <taxon>Thermodesulfobacteriota</taxon>
        <taxon>Desulfobulbia</taxon>
        <taxon>Desulfobulbales</taxon>
        <taxon>Desulfocapsaceae</taxon>
        <taxon>Desulfofustis</taxon>
    </lineage>
</organism>
<dbReference type="NCBIfam" id="TIGR00229">
    <property type="entry name" value="sensory_box"/>
    <property type="match status" value="2"/>
</dbReference>
<dbReference type="EC" id="2.7.13.3" evidence="2"/>
<feature type="domain" description="PAS" evidence="5">
    <location>
        <begin position="24"/>
        <end position="61"/>
    </location>
</feature>
<dbReference type="InterPro" id="IPR004358">
    <property type="entry name" value="Sig_transdc_His_kin-like_C"/>
</dbReference>
<dbReference type="Pfam" id="PF02518">
    <property type="entry name" value="HATPase_c"/>
    <property type="match status" value="1"/>
</dbReference>
<dbReference type="InterPro" id="IPR036097">
    <property type="entry name" value="HisK_dim/P_sf"/>
</dbReference>
<proteinExistence type="predicted"/>
<dbReference type="SMART" id="SM00387">
    <property type="entry name" value="HATPase_c"/>
    <property type="match status" value="1"/>
</dbReference>
<keyword evidence="7" id="KW-1185">Reference proteome</keyword>
<dbReference type="CDD" id="cd00130">
    <property type="entry name" value="PAS"/>
    <property type="match status" value="1"/>
</dbReference>
<dbReference type="Gene3D" id="1.10.287.130">
    <property type="match status" value="1"/>
</dbReference>
<dbReference type="InterPro" id="IPR036890">
    <property type="entry name" value="HATPase_C_sf"/>
</dbReference>
<dbReference type="SMART" id="SM00388">
    <property type="entry name" value="HisKA"/>
    <property type="match status" value="1"/>
</dbReference>
<sequence length="528" mass="58893">MLKSDDERSPLRKSLPEVTNELGSHLYLYQILEETPNGVVVVDLSHHVCYVNPAAQTLLGIDYRGVTETELEVLLGRENQWFFYQIGQFFDNLAEIGESRIRQEIRIETGPGENKILDAVLVYPPSSPNYYLLYLIDVTARKRLEGQLRRRNAFFNNLINSSVDAIIAADMQGRIILFNDAALSLLGYREEDLGDLHVAQLYHEALAHEILKRMRSEEFGGRGKLLHHELTVRHRDGHDIPVRFSGGIIYDKDNEIATFGIFTDLRAMLQIEEDLEQTHKMLMQSEKMAGLGRLAAGVAHEINNPMSGIMLYANLVKEELGETHPAVVDLDTIIHEAERCKVIVADLLEFSHQSSFEMVPININEVVRKTLGILQQQPLFHNITVECRLDAQIPSIAGNHIRLHQVLMNLLVNGAQAMQGQGTLRIVSRTRAGKDVVEVLIADSGPGVPEELQEKIFEPFFTTKTTGEGTGLGLSVSYAIVKEHQGTIRVHSTPGEGAVFTLRFPALAEAVKGGEDEGQHVCVGTDQS</sequence>
<accession>A0ABM7WB76</accession>
<dbReference type="InterPro" id="IPR000014">
    <property type="entry name" value="PAS"/>
</dbReference>
<dbReference type="SUPFAM" id="SSF47384">
    <property type="entry name" value="Homodimeric domain of signal transducing histidine kinase"/>
    <property type="match status" value="1"/>
</dbReference>
<dbReference type="SMART" id="SM00091">
    <property type="entry name" value="PAS"/>
    <property type="match status" value="2"/>
</dbReference>
<dbReference type="Pfam" id="PF13188">
    <property type="entry name" value="PAS_8"/>
    <property type="match status" value="1"/>
</dbReference>
<dbReference type="PRINTS" id="PR00344">
    <property type="entry name" value="BCTRLSENSOR"/>
</dbReference>
<evidence type="ECO:0000256" key="3">
    <source>
        <dbReference type="ARBA" id="ARBA00022553"/>
    </source>
</evidence>
<dbReference type="Gene3D" id="3.30.565.10">
    <property type="entry name" value="Histidine kinase-like ATPase, C-terminal domain"/>
    <property type="match status" value="1"/>
</dbReference>
<dbReference type="SUPFAM" id="SSF55874">
    <property type="entry name" value="ATPase domain of HSP90 chaperone/DNA topoisomerase II/histidine kinase"/>
    <property type="match status" value="1"/>
</dbReference>
<dbReference type="InterPro" id="IPR003661">
    <property type="entry name" value="HisK_dim/P_dom"/>
</dbReference>
<evidence type="ECO:0000259" key="5">
    <source>
        <dbReference type="PROSITE" id="PS50112"/>
    </source>
</evidence>
<dbReference type="InterPro" id="IPR005467">
    <property type="entry name" value="His_kinase_dom"/>
</dbReference>
<dbReference type="RefSeq" id="WP_284151601.1">
    <property type="nucleotide sequence ID" value="NZ_AP025516.1"/>
</dbReference>
<dbReference type="PROSITE" id="PS50109">
    <property type="entry name" value="HIS_KIN"/>
    <property type="match status" value="1"/>
</dbReference>
<feature type="domain" description="Histidine kinase" evidence="4">
    <location>
        <begin position="297"/>
        <end position="508"/>
    </location>
</feature>
<dbReference type="InterPro" id="IPR003594">
    <property type="entry name" value="HATPase_dom"/>
</dbReference>
<evidence type="ECO:0000256" key="1">
    <source>
        <dbReference type="ARBA" id="ARBA00000085"/>
    </source>
</evidence>
<dbReference type="SUPFAM" id="SSF55785">
    <property type="entry name" value="PYP-like sensor domain (PAS domain)"/>
    <property type="match status" value="2"/>
</dbReference>
<name>A0ABM7WB76_9BACT</name>
<keyword evidence="3" id="KW-0597">Phosphoprotein</keyword>
<dbReference type="PROSITE" id="PS50112">
    <property type="entry name" value="PAS"/>
    <property type="match status" value="2"/>
</dbReference>
<dbReference type="EMBL" id="AP025516">
    <property type="protein sequence ID" value="BDD88218.1"/>
    <property type="molecule type" value="Genomic_DNA"/>
</dbReference>
<dbReference type="PANTHER" id="PTHR43065">
    <property type="entry name" value="SENSOR HISTIDINE KINASE"/>
    <property type="match status" value="1"/>
</dbReference>
<protein>
    <recommendedName>
        <fullName evidence="2">histidine kinase</fullName>
        <ecNumber evidence="2">2.7.13.3</ecNumber>
    </recommendedName>
</protein>
<evidence type="ECO:0000259" key="4">
    <source>
        <dbReference type="PROSITE" id="PS50109"/>
    </source>
</evidence>
<dbReference type="Proteomes" id="UP000830055">
    <property type="component" value="Chromosome"/>
</dbReference>
<evidence type="ECO:0000313" key="6">
    <source>
        <dbReference type="EMBL" id="BDD88218.1"/>
    </source>
</evidence>
<feature type="domain" description="PAS" evidence="5">
    <location>
        <begin position="151"/>
        <end position="193"/>
    </location>
</feature>
<dbReference type="CDD" id="cd00082">
    <property type="entry name" value="HisKA"/>
    <property type="match status" value="1"/>
</dbReference>
<dbReference type="PANTHER" id="PTHR43065:SF42">
    <property type="entry name" value="TWO-COMPONENT SENSOR PPRA"/>
    <property type="match status" value="1"/>
</dbReference>
<reference evidence="6 7" key="1">
    <citation type="submission" date="2022-01" db="EMBL/GenBank/DDBJ databases">
        <title>Desulfofustis limnae sp. nov., a novel mesophilic sulfate-reducing bacterium isolated from marsh soil.</title>
        <authorList>
            <person name="Watanabe M."/>
            <person name="Takahashi A."/>
            <person name="Kojima H."/>
            <person name="Fukui M."/>
        </authorList>
    </citation>
    <scope>NUCLEOTIDE SEQUENCE [LARGE SCALE GENOMIC DNA]</scope>
    <source>
        <strain evidence="6 7">PPLL</strain>
    </source>
</reference>
<gene>
    <name evidence="6" type="ORF">DPPLL_25830</name>
</gene>
<dbReference type="Pfam" id="PF00512">
    <property type="entry name" value="HisKA"/>
    <property type="match status" value="1"/>
</dbReference>
<evidence type="ECO:0000256" key="2">
    <source>
        <dbReference type="ARBA" id="ARBA00012438"/>
    </source>
</evidence>
<dbReference type="InterPro" id="IPR035965">
    <property type="entry name" value="PAS-like_dom_sf"/>
</dbReference>